<proteinExistence type="predicted"/>
<sequence>MGQGRLGEVRAQTVAIVEERRRREAQHENAVLKEQLRNCLRKREELQTALAMCDVDQLYRTMAVSSALGVELGTGKQLRFSHLSIWNLLERRIDARISELDAVFIKMETETAPARSEFRTCNTNAQNGAVAFLWVELLPFDNHTIASMILALAKSGKFPDGEQVQAEILSEDVVAITVVSTIHLNSGGSIEISGHKILKRFDRPKGCALLTETCSEWTLQLPNSGTWTYAMQEEGCFAIREDLSGELCQNRSELRLRPSEFAGHERKHPMVNPCMVREVVVSSFRGLVQARQQFVENAFNKITNYVMPSLSPSPGACDDLLESFLHDMDTLDHCLSKPATSNLLSASKKRKQEALAAHPSQNRTEVKKKQPSWLKRKQELEALRQQTQAMETRVVYLEMKQSSPNKNLNAFNVQKAKSSALVEKQRCIAAQNENMQLRAMLQFYTRQYEAFQMAIASGEYQLKELQSITSGALRVEMGAGRQLRACGTQVFDMMERRLDTRFHELEYAYRAMQQPMISTDTETIQTRNERGAVEFTRLELLPFEEEAISSTMWSFIEEGRFPDGEQSIVSRRSDDILAVNTRVAVQIDCGSMVTIDTHGVVKRFMTGEGYAVLMEGYSEWTVDSPASGMWHHTTREGGCFVMRDYSVESGTSSGICQARSLLCLYPDENYDTTQSYPRSEENSIREVVISSYSQLIKSRHQFVQNALFDTIRS</sequence>
<protein>
    <submittedName>
        <fullName evidence="2">Uncharacterized protein</fullName>
    </submittedName>
</protein>
<name>W2GGY7_PHYNI</name>
<evidence type="ECO:0000313" key="2">
    <source>
        <dbReference type="EMBL" id="ETK81525.1"/>
    </source>
</evidence>
<dbReference type="VEuPathDB" id="FungiDB:PPTG_21267"/>
<dbReference type="Proteomes" id="UP000053236">
    <property type="component" value="Unassembled WGS sequence"/>
</dbReference>
<evidence type="ECO:0000256" key="1">
    <source>
        <dbReference type="SAM" id="Coils"/>
    </source>
</evidence>
<accession>W2GGY7</accession>
<keyword evidence="1" id="KW-0175">Coiled coil</keyword>
<feature type="coiled-coil region" evidence="1">
    <location>
        <begin position="15"/>
        <end position="49"/>
    </location>
</feature>
<organism evidence="2">
    <name type="scientific">Phytophthora nicotianae</name>
    <name type="common">Potato buckeye rot agent</name>
    <name type="synonym">Phytophthora parasitica</name>
    <dbReference type="NCBI Taxonomy" id="4792"/>
    <lineage>
        <taxon>Eukaryota</taxon>
        <taxon>Sar</taxon>
        <taxon>Stramenopiles</taxon>
        <taxon>Oomycota</taxon>
        <taxon>Peronosporomycetes</taxon>
        <taxon>Peronosporales</taxon>
        <taxon>Peronosporaceae</taxon>
        <taxon>Phytophthora</taxon>
    </lineage>
</organism>
<gene>
    <name evidence="2" type="ORF">L915_12988</name>
</gene>
<dbReference type="AlphaFoldDB" id="W2GGY7"/>
<dbReference type="EMBL" id="KI687450">
    <property type="protein sequence ID" value="ETK81525.1"/>
    <property type="molecule type" value="Genomic_DNA"/>
</dbReference>
<reference evidence="2" key="1">
    <citation type="submission" date="2013-11" db="EMBL/GenBank/DDBJ databases">
        <title>The Genome Sequence of Phytophthora parasitica CJ02B3.</title>
        <authorList>
            <consortium name="The Broad Institute Genomics Platform"/>
            <person name="Russ C."/>
            <person name="Tyler B."/>
            <person name="Panabieres F."/>
            <person name="Shan W."/>
            <person name="Tripathy S."/>
            <person name="Grunwald N."/>
            <person name="Machado M."/>
            <person name="Johnson C.S."/>
            <person name="Arredondo F."/>
            <person name="Hong C."/>
            <person name="Coffey M."/>
            <person name="Young S.K."/>
            <person name="Zeng Q."/>
            <person name="Gargeya S."/>
            <person name="Fitzgerald M."/>
            <person name="Abouelleil A."/>
            <person name="Alvarado L."/>
            <person name="Chapman S.B."/>
            <person name="Gainer-Dewar J."/>
            <person name="Goldberg J."/>
            <person name="Griggs A."/>
            <person name="Gujja S."/>
            <person name="Hansen M."/>
            <person name="Howarth C."/>
            <person name="Imamovic A."/>
            <person name="Ireland A."/>
            <person name="Larimer J."/>
            <person name="McCowan C."/>
            <person name="Murphy C."/>
            <person name="Pearson M."/>
            <person name="Poon T.W."/>
            <person name="Priest M."/>
            <person name="Roberts A."/>
            <person name="Saif S."/>
            <person name="Shea T."/>
            <person name="Sykes S."/>
            <person name="Wortman J."/>
            <person name="Nusbaum C."/>
            <person name="Birren B."/>
        </authorList>
    </citation>
    <scope>NUCLEOTIDE SEQUENCE [LARGE SCALE GENOMIC DNA]</scope>
    <source>
        <strain evidence="2">CJ02B3</strain>
    </source>
</reference>